<dbReference type="AlphaFoldDB" id="A0A0K2TGA7"/>
<dbReference type="GO" id="GO:0015074">
    <property type="term" value="P:DNA integration"/>
    <property type="evidence" value="ECO:0007669"/>
    <property type="project" value="InterPro"/>
</dbReference>
<feature type="domain" description="Integrase catalytic" evidence="1">
    <location>
        <begin position="1"/>
        <end position="107"/>
    </location>
</feature>
<dbReference type="SUPFAM" id="SSF53098">
    <property type="entry name" value="Ribonuclease H-like"/>
    <property type="match status" value="1"/>
</dbReference>
<name>A0A0K2TGA7_LEPSM</name>
<dbReference type="InterPro" id="IPR036397">
    <property type="entry name" value="RNaseH_sf"/>
</dbReference>
<organism evidence="2">
    <name type="scientific">Lepeophtheirus salmonis</name>
    <name type="common">Salmon louse</name>
    <name type="synonym">Caligus salmonis</name>
    <dbReference type="NCBI Taxonomy" id="72036"/>
    <lineage>
        <taxon>Eukaryota</taxon>
        <taxon>Metazoa</taxon>
        <taxon>Ecdysozoa</taxon>
        <taxon>Arthropoda</taxon>
        <taxon>Crustacea</taxon>
        <taxon>Multicrustacea</taxon>
        <taxon>Hexanauplia</taxon>
        <taxon>Copepoda</taxon>
        <taxon>Siphonostomatoida</taxon>
        <taxon>Caligidae</taxon>
        <taxon>Lepeophtheirus</taxon>
    </lineage>
</organism>
<proteinExistence type="predicted"/>
<sequence>MVKVHGTLVSDNGPCFTSREFSDFANEWGFNQTFSCPKQPDQNGLAERGVQTVNNFLKKKSRCRRCVTCVQFDSIAKWSRPAQLFFNREVRTKVPRIIRKLDDEEQQ</sequence>
<accession>A0A0K2TGA7</accession>
<dbReference type="EMBL" id="HACA01007702">
    <property type="protein sequence ID" value="CDW25063.1"/>
    <property type="molecule type" value="Transcribed_RNA"/>
</dbReference>
<dbReference type="PROSITE" id="PS50994">
    <property type="entry name" value="INTEGRASE"/>
    <property type="match status" value="1"/>
</dbReference>
<dbReference type="InterPro" id="IPR012337">
    <property type="entry name" value="RNaseH-like_sf"/>
</dbReference>
<evidence type="ECO:0000313" key="2">
    <source>
        <dbReference type="EMBL" id="CDW25063.1"/>
    </source>
</evidence>
<dbReference type="GO" id="GO:0003676">
    <property type="term" value="F:nucleic acid binding"/>
    <property type="evidence" value="ECO:0007669"/>
    <property type="project" value="InterPro"/>
</dbReference>
<dbReference type="PANTHER" id="PTHR37984:SF7">
    <property type="entry name" value="INTEGRASE CATALYTIC DOMAIN-CONTAINING PROTEIN"/>
    <property type="match status" value="1"/>
</dbReference>
<dbReference type="InterPro" id="IPR050951">
    <property type="entry name" value="Retrovirus_Pol_polyprotein"/>
</dbReference>
<dbReference type="Gene3D" id="3.30.420.10">
    <property type="entry name" value="Ribonuclease H-like superfamily/Ribonuclease H"/>
    <property type="match status" value="1"/>
</dbReference>
<dbReference type="PANTHER" id="PTHR37984">
    <property type="entry name" value="PROTEIN CBG26694"/>
    <property type="match status" value="1"/>
</dbReference>
<reference evidence="2" key="1">
    <citation type="submission" date="2014-05" db="EMBL/GenBank/DDBJ databases">
        <authorList>
            <person name="Chronopoulou M."/>
        </authorList>
    </citation>
    <scope>NUCLEOTIDE SEQUENCE</scope>
    <source>
        <tissue evidence="2">Whole organism</tissue>
    </source>
</reference>
<dbReference type="InterPro" id="IPR001584">
    <property type="entry name" value="Integrase_cat-core"/>
</dbReference>
<protein>
    <submittedName>
        <fullName evidence="2">Putative LOC101484488 [Maylandia zebra]</fullName>
    </submittedName>
</protein>
<evidence type="ECO:0000259" key="1">
    <source>
        <dbReference type="PROSITE" id="PS50994"/>
    </source>
</evidence>
<dbReference type="OrthoDB" id="8038132at2759"/>